<dbReference type="Pfam" id="PF00072">
    <property type="entry name" value="Response_reg"/>
    <property type="match status" value="1"/>
</dbReference>
<evidence type="ECO:0000259" key="19">
    <source>
        <dbReference type="PROSITE" id="PS50885"/>
    </source>
</evidence>
<feature type="domain" description="HPt" evidence="20">
    <location>
        <begin position="808"/>
        <end position="901"/>
    </location>
</feature>
<dbReference type="PROSITE" id="PS50885">
    <property type="entry name" value="HAMP"/>
    <property type="match status" value="1"/>
</dbReference>
<keyword evidence="10" id="KW-0067">ATP-binding</keyword>
<dbReference type="Pfam" id="PF00512">
    <property type="entry name" value="HisKA"/>
    <property type="match status" value="1"/>
</dbReference>
<dbReference type="GO" id="GO:0005886">
    <property type="term" value="C:plasma membrane"/>
    <property type="evidence" value="ECO:0007669"/>
    <property type="project" value="UniProtKB-SubCell"/>
</dbReference>
<protein>
    <recommendedName>
        <fullName evidence="3">histidine kinase</fullName>
        <ecNumber evidence="3">2.7.13.3</ecNumber>
    </recommendedName>
</protein>
<dbReference type="PANTHER" id="PTHR45339">
    <property type="entry name" value="HYBRID SIGNAL TRANSDUCTION HISTIDINE KINASE J"/>
    <property type="match status" value="1"/>
</dbReference>
<feature type="transmembrane region" description="Helical" evidence="16">
    <location>
        <begin position="308"/>
        <end position="326"/>
    </location>
</feature>
<dbReference type="InterPro" id="IPR036097">
    <property type="entry name" value="HisK_dim/P_sf"/>
</dbReference>
<dbReference type="InterPro" id="IPR005467">
    <property type="entry name" value="His_kinase_dom"/>
</dbReference>
<comment type="catalytic activity">
    <reaction evidence="1">
        <text>ATP + protein L-histidine = ADP + protein N-phospho-L-histidine.</text>
        <dbReference type="EC" id="2.7.13.3"/>
    </reaction>
</comment>
<keyword evidence="11 16" id="KW-1133">Transmembrane helix</keyword>
<evidence type="ECO:0000256" key="6">
    <source>
        <dbReference type="ARBA" id="ARBA00022679"/>
    </source>
</evidence>
<evidence type="ECO:0000256" key="3">
    <source>
        <dbReference type="ARBA" id="ARBA00012438"/>
    </source>
</evidence>
<dbReference type="AlphaFoldDB" id="A0A1H0ALR0"/>
<evidence type="ECO:0000256" key="13">
    <source>
        <dbReference type="ARBA" id="ARBA00023136"/>
    </source>
</evidence>
<dbReference type="EMBL" id="LT629704">
    <property type="protein sequence ID" value="SDN34301.1"/>
    <property type="molecule type" value="Genomic_DNA"/>
</dbReference>
<evidence type="ECO:0000256" key="16">
    <source>
        <dbReference type="SAM" id="Phobius"/>
    </source>
</evidence>
<dbReference type="InterPro" id="IPR011006">
    <property type="entry name" value="CheY-like_superfamily"/>
</dbReference>
<dbReference type="InterPro" id="IPR001789">
    <property type="entry name" value="Sig_transdc_resp-reg_receiver"/>
</dbReference>
<dbReference type="PANTHER" id="PTHR45339:SF1">
    <property type="entry name" value="HYBRID SIGNAL TRANSDUCTION HISTIDINE KINASE J"/>
    <property type="match status" value="1"/>
</dbReference>
<dbReference type="CDD" id="cd06225">
    <property type="entry name" value="HAMP"/>
    <property type="match status" value="1"/>
</dbReference>
<dbReference type="PROSITE" id="PS50109">
    <property type="entry name" value="HIS_KIN"/>
    <property type="match status" value="1"/>
</dbReference>
<keyword evidence="9 22" id="KW-0418">Kinase</keyword>
<dbReference type="OrthoDB" id="5563233at2"/>
<dbReference type="PROSITE" id="PS50110">
    <property type="entry name" value="RESPONSE_REGULATORY"/>
    <property type="match status" value="1"/>
</dbReference>
<evidence type="ECO:0000256" key="9">
    <source>
        <dbReference type="ARBA" id="ARBA00022777"/>
    </source>
</evidence>
<dbReference type="PRINTS" id="PR00344">
    <property type="entry name" value="BCTRLSENSOR"/>
</dbReference>
<dbReference type="InterPro" id="IPR004358">
    <property type="entry name" value="Sig_transdc_His_kin-like_C"/>
</dbReference>
<evidence type="ECO:0000313" key="24">
    <source>
        <dbReference type="Proteomes" id="UP000748067"/>
    </source>
</evidence>
<dbReference type="InterPro" id="IPR036890">
    <property type="entry name" value="HATPase_C_sf"/>
</dbReference>
<dbReference type="GO" id="GO:0016787">
    <property type="term" value="F:hydrolase activity"/>
    <property type="evidence" value="ECO:0007669"/>
    <property type="project" value="UniProtKB-KW"/>
</dbReference>
<evidence type="ECO:0000259" key="17">
    <source>
        <dbReference type="PROSITE" id="PS50109"/>
    </source>
</evidence>
<dbReference type="SMART" id="SM00448">
    <property type="entry name" value="REC"/>
    <property type="match status" value="1"/>
</dbReference>
<accession>A0A1H0ALR0</accession>
<dbReference type="RefSeq" id="WP_083358423.1">
    <property type="nucleotide sequence ID" value="NZ_JXDI01000002.1"/>
</dbReference>
<name>A0A1H0ALR0_9PSED</name>
<dbReference type="CDD" id="cd17546">
    <property type="entry name" value="REC_hyHK_CKI1_RcsC-like"/>
    <property type="match status" value="1"/>
</dbReference>
<dbReference type="SMART" id="SM00387">
    <property type="entry name" value="HATPase_c"/>
    <property type="match status" value="1"/>
</dbReference>
<organism evidence="22 23">
    <name type="scientific">Pseudomonas antarctica</name>
    <dbReference type="NCBI Taxonomy" id="219572"/>
    <lineage>
        <taxon>Bacteria</taxon>
        <taxon>Pseudomonadati</taxon>
        <taxon>Pseudomonadota</taxon>
        <taxon>Gammaproteobacteria</taxon>
        <taxon>Pseudomonadales</taxon>
        <taxon>Pseudomonadaceae</taxon>
        <taxon>Pseudomonas</taxon>
    </lineage>
</organism>
<keyword evidence="13 16" id="KW-0472">Membrane</keyword>
<dbReference type="Gene3D" id="6.10.340.10">
    <property type="match status" value="1"/>
</dbReference>
<dbReference type="FunFam" id="3.30.565.10:FF:000078">
    <property type="entry name" value="Two-component sensor histidine kinase"/>
    <property type="match status" value="1"/>
</dbReference>
<keyword evidence="24" id="KW-1185">Reference proteome</keyword>
<feature type="domain" description="HAMP" evidence="19">
    <location>
        <begin position="328"/>
        <end position="381"/>
    </location>
</feature>
<dbReference type="Pfam" id="PF02518">
    <property type="entry name" value="HATPase_c"/>
    <property type="match status" value="1"/>
</dbReference>
<evidence type="ECO:0000256" key="8">
    <source>
        <dbReference type="ARBA" id="ARBA00022741"/>
    </source>
</evidence>
<dbReference type="InterPro" id="IPR036641">
    <property type="entry name" value="HPT_dom_sf"/>
</dbReference>
<dbReference type="Gene3D" id="3.40.50.2300">
    <property type="match status" value="1"/>
</dbReference>
<keyword evidence="8" id="KW-0547">Nucleotide-binding</keyword>
<feature type="domain" description="Response regulatory" evidence="18">
    <location>
        <begin position="657"/>
        <end position="776"/>
    </location>
</feature>
<dbReference type="Proteomes" id="UP000748067">
    <property type="component" value="Unassembled WGS sequence"/>
</dbReference>
<dbReference type="InterPro" id="IPR003660">
    <property type="entry name" value="HAMP_dom"/>
</dbReference>
<evidence type="ECO:0000256" key="1">
    <source>
        <dbReference type="ARBA" id="ARBA00000085"/>
    </source>
</evidence>
<dbReference type="Pfam" id="PF01627">
    <property type="entry name" value="Hpt"/>
    <property type="match status" value="1"/>
</dbReference>
<evidence type="ECO:0000259" key="18">
    <source>
        <dbReference type="PROSITE" id="PS50110"/>
    </source>
</evidence>
<keyword evidence="7 16" id="KW-0812">Transmembrane</keyword>
<dbReference type="SUPFAM" id="SSF47226">
    <property type="entry name" value="Histidine-containing phosphotransfer domain, HPT domain"/>
    <property type="match status" value="1"/>
</dbReference>
<dbReference type="EMBL" id="JXDI01000002">
    <property type="protein sequence ID" value="KAF2407379.1"/>
    <property type="molecule type" value="Genomic_DNA"/>
</dbReference>
<keyword evidence="5 15" id="KW-0597">Phosphoprotein</keyword>
<evidence type="ECO:0000313" key="23">
    <source>
        <dbReference type="Proteomes" id="UP000182470"/>
    </source>
</evidence>
<dbReference type="SUPFAM" id="SSF52172">
    <property type="entry name" value="CheY-like"/>
    <property type="match status" value="1"/>
</dbReference>
<feature type="modified residue" description="4-aspartylphosphate" evidence="15">
    <location>
        <position position="706"/>
    </location>
</feature>
<keyword evidence="12" id="KW-0902">Two-component regulatory system</keyword>
<dbReference type="Gene3D" id="3.30.565.10">
    <property type="entry name" value="Histidine kinase-like ATPase, C-terminal domain"/>
    <property type="match status" value="1"/>
</dbReference>
<evidence type="ECO:0000256" key="11">
    <source>
        <dbReference type="ARBA" id="ARBA00022989"/>
    </source>
</evidence>
<dbReference type="SUPFAM" id="SSF47384">
    <property type="entry name" value="Homodimeric domain of signal transducing histidine kinase"/>
    <property type="match status" value="1"/>
</dbReference>
<dbReference type="SMART" id="SM00304">
    <property type="entry name" value="HAMP"/>
    <property type="match status" value="1"/>
</dbReference>
<proteinExistence type="predicted"/>
<dbReference type="CDD" id="cd00082">
    <property type="entry name" value="HisKA"/>
    <property type="match status" value="1"/>
</dbReference>
<gene>
    <name evidence="21" type="primary">luxQ_2</name>
    <name evidence="21" type="ORF">PSAN_43080</name>
    <name evidence="22" type="ORF">SAMN04490179_3760</name>
</gene>
<evidence type="ECO:0000256" key="15">
    <source>
        <dbReference type="PROSITE-ProRule" id="PRU00169"/>
    </source>
</evidence>
<evidence type="ECO:0000256" key="4">
    <source>
        <dbReference type="ARBA" id="ARBA00022475"/>
    </source>
</evidence>
<feature type="modified residue" description="Phosphohistidine" evidence="14">
    <location>
        <position position="847"/>
    </location>
</feature>
<dbReference type="GO" id="GO:0005524">
    <property type="term" value="F:ATP binding"/>
    <property type="evidence" value="ECO:0007669"/>
    <property type="project" value="UniProtKB-KW"/>
</dbReference>
<dbReference type="CDD" id="cd16922">
    <property type="entry name" value="HATPase_EvgS-ArcB-TorS-like"/>
    <property type="match status" value="1"/>
</dbReference>
<dbReference type="InterPro" id="IPR008207">
    <property type="entry name" value="Sig_transdc_His_kin_Hpt_dom"/>
</dbReference>
<keyword evidence="4" id="KW-1003">Cell membrane</keyword>
<feature type="domain" description="Histidine kinase" evidence="17">
    <location>
        <begin position="414"/>
        <end position="631"/>
    </location>
</feature>
<evidence type="ECO:0000313" key="22">
    <source>
        <dbReference type="EMBL" id="SDN34301.1"/>
    </source>
</evidence>
<sequence>MKALWRRSLALRITCALVVVLAGSWCVATGLSAWRVYHQLERESLQELSQRVELITRVDNDDLQEAADGARRLLRLWRSPVSEELDMPSPRSTLCWLSDPGAKPSTKLPRAAVAAQAYGAAGQSMIVDTFFYFPGVGAAFSTGPYPIKGFTASRATYLRDLSKRLPDTKADIIWDGPVYDAHTGQQLITVAAIGRDKNGKVEVITGYDLQLNDRFARMSQLLRGYNGFIIDHTGLPIASLPAGAPRDYQYLTTPLPGLDIHGTFPQQLKLSHGTAVVARLDVLDWYLVSLYPRARLRANTLQLIMNEAPFAILGLVLLTLGLLTVLRQQLARPLAGFAQAIEETRHSDDLTRRLPVVRDDELGRLARAYNDLLDTVHRERLGLESQVQARTCELREAWQSADRANLLRGEFLANMSHEIRTPLNAIIGMSHLLADTSAGAPERRFVASIRDNGDALLALINDILDFSKIESGNLTVEHTPFDLAAQVAEAINVLTPRAQEKRLRLSVHVAGDVPTGVKGDPLRLRQILLNLLGNAIKFTPSGSVRLLVWKGSEGNVGFSVEDTGIGIAEDKQAQIFDAFRQADASTTREYGGTGLGLSISHRLAQLMGGELRVKSAPGNGSTFTLVLPLPPLATDEPIVAPVREDMDTLCGHAYQLNVLVVDDVPTNREIACLYLERFGHRYQCASNGEQALQLLGKVIFDVVLMDSQMPVMGGVETIRKLRSGAYGVLDEETWVIALTANAMTSDREEFLRQGASAYLAKPVLPGQLFRALESAIAWQIKRGMELAPMPVGNINPLQSNTAHVSPTSPLMTPRLRELFRVDTQRLLGLMRTACDAADHAELAHLAHTLRGTCGQFGERELEHLARLLEDSTEQQYANCEAALRSLETACARLFCNNALKG</sequence>
<evidence type="ECO:0000256" key="12">
    <source>
        <dbReference type="ARBA" id="ARBA00023012"/>
    </source>
</evidence>
<evidence type="ECO:0000256" key="2">
    <source>
        <dbReference type="ARBA" id="ARBA00004651"/>
    </source>
</evidence>
<dbReference type="InterPro" id="IPR003594">
    <property type="entry name" value="HATPase_dom"/>
</dbReference>
<dbReference type="FunFam" id="1.10.287.130:FF:000004">
    <property type="entry name" value="Ethylene receptor 1"/>
    <property type="match status" value="1"/>
</dbReference>
<evidence type="ECO:0000256" key="5">
    <source>
        <dbReference type="ARBA" id="ARBA00022553"/>
    </source>
</evidence>
<evidence type="ECO:0000313" key="21">
    <source>
        <dbReference type="EMBL" id="KAF2407379.1"/>
    </source>
</evidence>
<comment type="subcellular location">
    <subcellularLocation>
        <location evidence="2">Cell membrane</location>
        <topology evidence="2">Multi-pass membrane protein</topology>
    </subcellularLocation>
</comment>
<dbReference type="GO" id="GO:0000155">
    <property type="term" value="F:phosphorelay sensor kinase activity"/>
    <property type="evidence" value="ECO:0007669"/>
    <property type="project" value="InterPro"/>
</dbReference>
<dbReference type="Gene3D" id="1.20.120.160">
    <property type="entry name" value="HPT domain"/>
    <property type="match status" value="1"/>
</dbReference>
<evidence type="ECO:0000256" key="10">
    <source>
        <dbReference type="ARBA" id="ARBA00022840"/>
    </source>
</evidence>
<keyword evidence="21" id="KW-0378">Hydrolase</keyword>
<reference evidence="21 24" key="1">
    <citation type="submission" date="2015-01" db="EMBL/GenBank/DDBJ databases">
        <title>Genome Sequence of Pseudomonas antarctica CMS 35.</title>
        <authorList>
            <person name="Voget S."/>
            <person name="Chow J."/>
            <person name="Daniel R."/>
            <person name="Streit W."/>
        </authorList>
    </citation>
    <scope>NUCLEOTIDE SEQUENCE [LARGE SCALE GENOMIC DNA]</scope>
    <source>
        <strain evidence="21 24">CMS 35</strain>
    </source>
</reference>
<evidence type="ECO:0000256" key="7">
    <source>
        <dbReference type="ARBA" id="ARBA00022692"/>
    </source>
</evidence>
<reference evidence="22 23" key="2">
    <citation type="submission" date="2016-10" db="EMBL/GenBank/DDBJ databases">
        <authorList>
            <person name="de Groot N.N."/>
        </authorList>
    </citation>
    <scope>NUCLEOTIDE SEQUENCE [LARGE SCALE GENOMIC DNA]</scope>
    <source>
        <strain evidence="22 23">BS2772</strain>
    </source>
</reference>
<dbReference type="Pfam" id="PF00672">
    <property type="entry name" value="HAMP"/>
    <property type="match status" value="1"/>
</dbReference>
<keyword evidence="6 21" id="KW-0808">Transferase</keyword>
<dbReference type="CDD" id="cd00088">
    <property type="entry name" value="HPT"/>
    <property type="match status" value="1"/>
</dbReference>
<evidence type="ECO:0000259" key="20">
    <source>
        <dbReference type="PROSITE" id="PS50894"/>
    </source>
</evidence>
<dbReference type="EC" id="2.7.13.3" evidence="3"/>
<dbReference type="InterPro" id="IPR003661">
    <property type="entry name" value="HisK_dim/P_dom"/>
</dbReference>
<dbReference type="SMART" id="SM00388">
    <property type="entry name" value="HisKA"/>
    <property type="match status" value="1"/>
</dbReference>
<evidence type="ECO:0000256" key="14">
    <source>
        <dbReference type="PROSITE-ProRule" id="PRU00110"/>
    </source>
</evidence>
<dbReference type="PROSITE" id="PS50894">
    <property type="entry name" value="HPT"/>
    <property type="match status" value="1"/>
</dbReference>
<dbReference type="Proteomes" id="UP000182470">
    <property type="component" value="Chromosome I"/>
</dbReference>
<dbReference type="SUPFAM" id="SSF55874">
    <property type="entry name" value="ATPase domain of HSP90 chaperone/DNA topoisomerase II/histidine kinase"/>
    <property type="match status" value="1"/>
</dbReference>
<dbReference type="Gene3D" id="1.10.287.130">
    <property type="match status" value="1"/>
</dbReference>